<dbReference type="OrthoDB" id="6252479at2759"/>
<keyword evidence="1" id="KW-0812">Transmembrane</keyword>
<feature type="non-terminal residue" evidence="5">
    <location>
        <position position="1"/>
    </location>
</feature>
<dbReference type="Gene3D" id="2.60.40.60">
    <property type="entry name" value="Cadherins"/>
    <property type="match status" value="2"/>
</dbReference>
<sequence>QPIYHYNIPAGVTGVVSRVFASDIDIGKNAELFYNITDGDSRFTIDESGYIATNVPLKADEVVTLTIQATDRGLPAQMTQTRVILTAVALPQRSKEAKNQAPNFGKNDGRKIPVSDADQVGFTIAKIEAVDPDGDPIWWSIEGGNVNETFALKPDSGLLQLAKPIDSLSRNVTSILLTIKITDGELNATSEIAVEISRLPVTRPQFSAQ</sequence>
<dbReference type="PANTHER" id="PTHR24026:SF133">
    <property type="entry name" value="CADHERIN-RELATED FAMILY MEMBER 2"/>
    <property type="match status" value="1"/>
</dbReference>
<dbReference type="GO" id="GO:0016020">
    <property type="term" value="C:membrane"/>
    <property type="evidence" value="ECO:0007669"/>
    <property type="project" value="InterPro"/>
</dbReference>
<proteinExistence type="predicted"/>
<feature type="domain" description="Cadherin" evidence="4">
    <location>
        <begin position="16"/>
        <end position="104"/>
    </location>
</feature>
<gene>
    <name evidence="5" type="ORF">SVUK_LOCUS20288</name>
</gene>
<dbReference type="InterPro" id="IPR015919">
    <property type="entry name" value="Cadherin-like_sf"/>
</dbReference>
<evidence type="ECO:0000256" key="2">
    <source>
        <dbReference type="ARBA" id="ARBA00022989"/>
    </source>
</evidence>
<keyword evidence="2" id="KW-1133">Transmembrane helix</keyword>
<feature type="domain" description="Cadherin" evidence="4">
    <location>
        <begin position="106"/>
        <end position="206"/>
    </location>
</feature>
<reference evidence="5 6" key="1">
    <citation type="submission" date="2018-11" db="EMBL/GenBank/DDBJ databases">
        <authorList>
            <consortium name="Pathogen Informatics"/>
        </authorList>
    </citation>
    <scope>NUCLEOTIDE SEQUENCE [LARGE SCALE GENOMIC DNA]</scope>
</reference>
<evidence type="ECO:0000256" key="3">
    <source>
        <dbReference type="PROSITE-ProRule" id="PRU00043"/>
    </source>
</evidence>
<dbReference type="Pfam" id="PF00028">
    <property type="entry name" value="Cadherin"/>
    <property type="match status" value="1"/>
</dbReference>
<evidence type="ECO:0000256" key="1">
    <source>
        <dbReference type="ARBA" id="ARBA00022692"/>
    </source>
</evidence>
<protein>
    <recommendedName>
        <fullName evidence="4">Cadherin domain-containing protein</fullName>
    </recommendedName>
</protein>
<evidence type="ECO:0000313" key="5">
    <source>
        <dbReference type="EMBL" id="VDM85290.1"/>
    </source>
</evidence>
<keyword evidence="2" id="KW-0472">Membrane</keyword>
<evidence type="ECO:0000259" key="4">
    <source>
        <dbReference type="PROSITE" id="PS50268"/>
    </source>
</evidence>
<dbReference type="InterPro" id="IPR002126">
    <property type="entry name" value="Cadherin-like_dom"/>
</dbReference>
<dbReference type="SMART" id="SM00112">
    <property type="entry name" value="CA"/>
    <property type="match status" value="2"/>
</dbReference>
<dbReference type="EMBL" id="UYYB01138588">
    <property type="protein sequence ID" value="VDM85290.1"/>
    <property type="molecule type" value="Genomic_DNA"/>
</dbReference>
<dbReference type="CDD" id="cd11304">
    <property type="entry name" value="Cadherin_repeat"/>
    <property type="match status" value="1"/>
</dbReference>
<feature type="non-terminal residue" evidence="5">
    <location>
        <position position="209"/>
    </location>
</feature>
<dbReference type="GO" id="GO:0007156">
    <property type="term" value="P:homophilic cell adhesion via plasma membrane adhesion molecules"/>
    <property type="evidence" value="ECO:0007669"/>
    <property type="project" value="InterPro"/>
</dbReference>
<dbReference type="Proteomes" id="UP000270094">
    <property type="component" value="Unassembled WGS sequence"/>
</dbReference>
<dbReference type="SUPFAM" id="SSF49313">
    <property type="entry name" value="Cadherin-like"/>
    <property type="match status" value="2"/>
</dbReference>
<dbReference type="AlphaFoldDB" id="A0A3P7JI37"/>
<keyword evidence="6" id="KW-1185">Reference proteome</keyword>
<dbReference type="PANTHER" id="PTHR24026">
    <property type="entry name" value="FAT ATYPICAL CADHERIN-RELATED"/>
    <property type="match status" value="1"/>
</dbReference>
<dbReference type="GO" id="GO:0005509">
    <property type="term" value="F:calcium ion binding"/>
    <property type="evidence" value="ECO:0007669"/>
    <property type="project" value="UniProtKB-UniRule"/>
</dbReference>
<name>A0A3P7JI37_STRVU</name>
<keyword evidence="3" id="KW-0106">Calcium</keyword>
<dbReference type="PROSITE" id="PS50268">
    <property type="entry name" value="CADHERIN_2"/>
    <property type="match status" value="2"/>
</dbReference>
<organism evidence="5 6">
    <name type="scientific">Strongylus vulgaris</name>
    <name type="common">Blood worm</name>
    <dbReference type="NCBI Taxonomy" id="40348"/>
    <lineage>
        <taxon>Eukaryota</taxon>
        <taxon>Metazoa</taxon>
        <taxon>Ecdysozoa</taxon>
        <taxon>Nematoda</taxon>
        <taxon>Chromadorea</taxon>
        <taxon>Rhabditida</taxon>
        <taxon>Rhabditina</taxon>
        <taxon>Rhabditomorpha</taxon>
        <taxon>Strongyloidea</taxon>
        <taxon>Strongylidae</taxon>
        <taxon>Strongylus</taxon>
    </lineage>
</organism>
<evidence type="ECO:0000313" key="6">
    <source>
        <dbReference type="Proteomes" id="UP000270094"/>
    </source>
</evidence>
<accession>A0A3P7JI37</accession>